<evidence type="ECO:0000259" key="6">
    <source>
        <dbReference type="Pfam" id="PF00294"/>
    </source>
</evidence>
<keyword evidence="3" id="KW-0547">Nucleotide-binding</keyword>
<dbReference type="RefSeq" id="WP_378254573.1">
    <property type="nucleotide sequence ID" value="NZ_JBHSIT010000003.1"/>
</dbReference>
<name>A0ABV9TVP9_9ACTN</name>
<dbReference type="Proteomes" id="UP001595872">
    <property type="component" value="Unassembled WGS sequence"/>
</dbReference>
<accession>A0ABV9TVP9</accession>
<dbReference type="EMBL" id="JBHSIT010000003">
    <property type="protein sequence ID" value="MFC4908191.1"/>
    <property type="molecule type" value="Genomic_DNA"/>
</dbReference>
<dbReference type="InterPro" id="IPR050306">
    <property type="entry name" value="PfkB_Carbo_kinase"/>
</dbReference>
<dbReference type="PANTHER" id="PTHR43085:SF1">
    <property type="entry name" value="PSEUDOURIDINE KINASE-RELATED"/>
    <property type="match status" value="1"/>
</dbReference>
<evidence type="ECO:0000256" key="2">
    <source>
        <dbReference type="ARBA" id="ARBA00022679"/>
    </source>
</evidence>
<keyword evidence="4 7" id="KW-0418">Kinase</keyword>
<keyword evidence="2" id="KW-0808">Transferase</keyword>
<evidence type="ECO:0000256" key="5">
    <source>
        <dbReference type="ARBA" id="ARBA00022840"/>
    </source>
</evidence>
<proteinExistence type="inferred from homology"/>
<dbReference type="InterPro" id="IPR011611">
    <property type="entry name" value="PfkB_dom"/>
</dbReference>
<keyword evidence="5" id="KW-0067">ATP-binding</keyword>
<feature type="domain" description="Carbohydrate kinase PfkB" evidence="6">
    <location>
        <begin position="2"/>
        <end position="286"/>
    </location>
</feature>
<evidence type="ECO:0000313" key="8">
    <source>
        <dbReference type="Proteomes" id="UP001595872"/>
    </source>
</evidence>
<evidence type="ECO:0000256" key="3">
    <source>
        <dbReference type="ARBA" id="ARBA00022741"/>
    </source>
</evidence>
<dbReference type="GO" id="GO:0016301">
    <property type="term" value="F:kinase activity"/>
    <property type="evidence" value="ECO:0007669"/>
    <property type="project" value="UniProtKB-KW"/>
</dbReference>
<comment type="caution">
    <text evidence="7">The sequence shown here is derived from an EMBL/GenBank/DDBJ whole genome shotgun (WGS) entry which is preliminary data.</text>
</comment>
<dbReference type="InterPro" id="IPR029056">
    <property type="entry name" value="Ribokinase-like"/>
</dbReference>
<evidence type="ECO:0000313" key="7">
    <source>
        <dbReference type="EMBL" id="MFC4908191.1"/>
    </source>
</evidence>
<dbReference type="PROSITE" id="PS00584">
    <property type="entry name" value="PFKB_KINASES_2"/>
    <property type="match status" value="1"/>
</dbReference>
<reference evidence="8" key="1">
    <citation type="journal article" date="2019" name="Int. J. Syst. Evol. Microbiol.">
        <title>The Global Catalogue of Microorganisms (GCM) 10K type strain sequencing project: providing services to taxonomists for standard genome sequencing and annotation.</title>
        <authorList>
            <consortium name="The Broad Institute Genomics Platform"/>
            <consortium name="The Broad Institute Genome Sequencing Center for Infectious Disease"/>
            <person name="Wu L."/>
            <person name="Ma J."/>
        </authorList>
    </citation>
    <scope>NUCLEOTIDE SEQUENCE [LARGE SCALE GENOMIC DNA]</scope>
    <source>
        <strain evidence="8">KLKA75</strain>
    </source>
</reference>
<organism evidence="7 8">
    <name type="scientific">Actinomadura gamaensis</name>
    <dbReference type="NCBI Taxonomy" id="1763541"/>
    <lineage>
        <taxon>Bacteria</taxon>
        <taxon>Bacillati</taxon>
        <taxon>Actinomycetota</taxon>
        <taxon>Actinomycetes</taxon>
        <taxon>Streptosporangiales</taxon>
        <taxon>Thermomonosporaceae</taxon>
        <taxon>Actinomadura</taxon>
    </lineage>
</organism>
<gene>
    <name evidence="7" type="ORF">ACFPCY_12725</name>
</gene>
<dbReference type="CDD" id="cd01166">
    <property type="entry name" value="KdgK"/>
    <property type="match status" value="1"/>
</dbReference>
<dbReference type="Gene3D" id="3.40.1190.20">
    <property type="match status" value="1"/>
</dbReference>
<dbReference type="InterPro" id="IPR002173">
    <property type="entry name" value="Carboh/pur_kinase_PfkB_CS"/>
</dbReference>
<comment type="similarity">
    <text evidence="1">Belongs to the carbohydrate kinase PfkB family.</text>
</comment>
<dbReference type="Pfam" id="PF00294">
    <property type="entry name" value="PfkB"/>
    <property type="match status" value="1"/>
</dbReference>
<keyword evidence="8" id="KW-1185">Reference proteome</keyword>
<sequence length="303" mass="31169">MSLLLTLGEVLAVVNAEEPGPPRVGSGFRLTVAGAESNVAVGAARLGADVAFAGRVGDDEFGRLARTVLRGEGVGVEALVTDPGAPTGLMVKLQRLPGAVGVRYYRAGSAGSRLSPDDLPDDLLRAASVLHVSGVTPALSESARAAAFCAVEAASAAGALISFDVNYRSRLWTPDVARPVLSDLASRADILFVGEDETHVLTSVPDAPEVLLKRGGRGCAGRFGGTETVRPARRVAAVDPVGAGDAFAAGYLADRLAGRPPADALDTALATGAFAVTQPGDWEGLPRRDELALLDENPETVQR</sequence>
<protein>
    <submittedName>
        <fullName evidence="7">Sugar kinase</fullName>
    </submittedName>
</protein>
<evidence type="ECO:0000256" key="1">
    <source>
        <dbReference type="ARBA" id="ARBA00010688"/>
    </source>
</evidence>
<evidence type="ECO:0000256" key="4">
    <source>
        <dbReference type="ARBA" id="ARBA00022777"/>
    </source>
</evidence>
<dbReference type="SUPFAM" id="SSF53613">
    <property type="entry name" value="Ribokinase-like"/>
    <property type="match status" value="1"/>
</dbReference>
<dbReference type="PANTHER" id="PTHR43085">
    <property type="entry name" value="HEXOKINASE FAMILY MEMBER"/>
    <property type="match status" value="1"/>
</dbReference>